<dbReference type="NCBIfam" id="TIGR03804">
    <property type="entry name" value="para_beta_helix"/>
    <property type="match status" value="1"/>
</dbReference>
<evidence type="ECO:0000313" key="6">
    <source>
        <dbReference type="EMBL" id="MBD0379791.1"/>
    </source>
</evidence>
<dbReference type="InterPro" id="IPR051550">
    <property type="entry name" value="SCF-Subunits/Alg-Epimerases"/>
</dbReference>
<keyword evidence="4" id="KW-0732">Signal</keyword>
<gene>
    <name evidence="6" type="ORF">ICC18_06675</name>
</gene>
<dbReference type="EMBL" id="JACVVD010000002">
    <property type="protein sequence ID" value="MBD0379791.1"/>
    <property type="molecule type" value="Genomic_DNA"/>
</dbReference>
<dbReference type="SMART" id="SM00710">
    <property type="entry name" value="PbH1"/>
    <property type="match status" value="10"/>
</dbReference>
<dbReference type="InterPro" id="IPR039448">
    <property type="entry name" value="Beta_helix"/>
</dbReference>
<evidence type="ECO:0000256" key="3">
    <source>
        <dbReference type="ARBA" id="ARBA00022786"/>
    </source>
</evidence>
<feature type="domain" description="Right handed beta helix" evidence="5">
    <location>
        <begin position="229"/>
        <end position="399"/>
    </location>
</feature>
<reference evidence="6" key="1">
    <citation type="submission" date="2020-09" db="EMBL/GenBank/DDBJ databases">
        <title>Draft Genome Sequence of Paenibacillus sp. WST5.</title>
        <authorList>
            <person name="Bao Z."/>
        </authorList>
    </citation>
    <scope>NUCLEOTIDE SEQUENCE</scope>
    <source>
        <strain evidence="6">WST5</strain>
    </source>
</reference>
<keyword evidence="2" id="KW-0677">Repeat</keyword>
<dbReference type="InterPro" id="IPR011050">
    <property type="entry name" value="Pectin_lyase_fold/virulence"/>
</dbReference>
<protein>
    <submittedName>
        <fullName evidence="6">Right-handed parallel beta-helix repeat-containing protein</fullName>
    </submittedName>
</protein>
<feature type="signal peptide" evidence="4">
    <location>
        <begin position="1"/>
        <end position="24"/>
    </location>
</feature>
<evidence type="ECO:0000256" key="2">
    <source>
        <dbReference type="ARBA" id="ARBA00022737"/>
    </source>
</evidence>
<dbReference type="InterPro" id="IPR022441">
    <property type="entry name" value="Para_beta_helix_rpt-2"/>
</dbReference>
<evidence type="ECO:0000259" key="5">
    <source>
        <dbReference type="Pfam" id="PF13229"/>
    </source>
</evidence>
<comment type="pathway">
    <text evidence="1">Protein modification; protein ubiquitination.</text>
</comment>
<proteinExistence type="predicted"/>
<evidence type="ECO:0000256" key="4">
    <source>
        <dbReference type="SAM" id="SignalP"/>
    </source>
</evidence>
<evidence type="ECO:0000256" key="1">
    <source>
        <dbReference type="ARBA" id="ARBA00004906"/>
    </source>
</evidence>
<keyword evidence="3" id="KW-0833">Ubl conjugation pathway</keyword>
<dbReference type="InterPro" id="IPR006626">
    <property type="entry name" value="PbH1"/>
</dbReference>
<name>A0A926KN19_9BACL</name>
<dbReference type="AlphaFoldDB" id="A0A926KN19"/>
<dbReference type="PANTHER" id="PTHR22990:SF15">
    <property type="entry name" value="F-BOX ONLY PROTEIN 10"/>
    <property type="match status" value="1"/>
</dbReference>
<dbReference type="PANTHER" id="PTHR22990">
    <property type="entry name" value="F-BOX ONLY PROTEIN"/>
    <property type="match status" value="1"/>
</dbReference>
<dbReference type="InterPro" id="IPR012334">
    <property type="entry name" value="Pectin_lyas_fold"/>
</dbReference>
<organism evidence="6 7">
    <name type="scientific">Paenibacillus sedimenti</name>
    <dbReference type="NCBI Taxonomy" id="2770274"/>
    <lineage>
        <taxon>Bacteria</taxon>
        <taxon>Bacillati</taxon>
        <taxon>Bacillota</taxon>
        <taxon>Bacilli</taxon>
        <taxon>Bacillales</taxon>
        <taxon>Paenibacillaceae</taxon>
        <taxon>Paenibacillus</taxon>
    </lineage>
</organism>
<dbReference type="RefSeq" id="WP_188173579.1">
    <property type="nucleotide sequence ID" value="NZ_JACVVD010000002.1"/>
</dbReference>
<keyword evidence="7" id="KW-1185">Reference proteome</keyword>
<evidence type="ECO:0000313" key="7">
    <source>
        <dbReference type="Proteomes" id="UP000650466"/>
    </source>
</evidence>
<dbReference type="Pfam" id="PF13229">
    <property type="entry name" value="Beta_helix"/>
    <property type="match status" value="1"/>
</dbReference>
<feature type="chain" id="PRO_5036996261" evidence="4">
    <location>
        <begin position="25"/>
        <end position="552"/>
    </location>
</feature>
<sequence>MKRIVSQLLCLGLLWCLCPHASIAAIPATVEEIKSMYNVMDAKYGAIGNGIADDSLAIQKALDQAKNAGGGTVFFPKGTYKTTRNLYIYNNTNLVGYSAKISKTDGGLGYTVLMIMARQNNITIEGLWLENLSMSDSMMIDIANGSSNIEIRSNTFTGSRAQAVNINAADISQVIVANNEFKEVGYGVLTNRNANNLKDLRIVENNFAGIYADAIEINHPGGPETVKASNIVIANNHISVPPEYGSGLSSGFGIGIAGATDVTIIGNTIENVRYEGIHIEDNAKNISIVGNVINGVKSNPDNGLNSGIFVLDGDYITISGNSIYNATDYGIHLEIDPNNSASNTVITGNTVSNNTGGGMKIVAQGTANLVVSENIVTNNTGHGILVGGKQDNLRLTSNTTRNNGGFGLYMYSSGNSWMISGNSFQGNKTGDIGYGSSFTVPVNIRDSGTSMQAKISSGYTPLLNTFSLGSSADGILSVVTKHNMVHTSQMYKIIWNGSVLTSSKLGGEQYGNIEILSPRMNGKHLQVQSKLNAPDGALIHFDVQFDGMILFK</sequence>
<accession>A0A926KN19</accession>
<dbReference type="Proteomes" id="UP000650466">
    <property type="component" value="Unassembled WGS sequence"/>
</dbReference>
<comment type="caution">
    <text evidence="6">The sequence shown here is derived from an EMBL/GenBank/DDBJ whole genome shotgun (WGS) entry which is preliminary data.</text>
</comment>
<dbReference type="Gene3D" id="2.160.20.10">
    <property type="entry name" value="Single-stranded right-handed beta-helix, Pectin lyase-like"/>
    <property type="match status" value="2"/>
</dbReference>
<dbReference type="SUPFAM" id="SSF51126">
    <property type="entry name" value="Pectin lyase-like"/>
    <property type="match status" value="2"/>
</dbReference>